<organism evidence="1 2">
    <name type="scientific">Nitrosomonas communis</name>
    <dbReference type="NCBI Taxonomy" id="44574"/>
    <lineage>
        <taxon>Bacteria</taxon>
        <taxon>Pseudomonadati</taxon>
        <taxon>Pseudomonadota</taxon>
        <taxon>Betaproteobacteria</taxon>
        <taxon>Nitrosomonadales</taxon>
        <taxon>Nitrosomonadaceae</taxon>
        <taxon>Nitrosomonas</taxon>
    </lineage>
</organism>
<reference evidence="2" key="1">
    <citation type="submission" date="2015-05" db="EMBL/GenBank/DDBJ databases">
        <title>Draft genome of Nitrosomonas communis strain Nm2.</title>
        <authorList>
            <person name="Kozlowski J.A."/>
            <person name="Kits K.D."/>
            <person name="Stein L.Y."/>
        </authorList>
    </citation>
    <scope>NUCLEOTIDE SEQUENCE [LARGE SCALE GENOMIC DNA]</scope>
    <source>
        <strain evidence="2">Nm2</strain>
    </source>
</reference>
<dbReference type="EMBL" id="CP011451">
    <property type="protein sequence ID" value="AKH37869.1"/>
    <property type="molecule type" value="Genomic_DNA"/>
</dbReference>
<gene>
    <name evidence="1" type="ORF">AAW31_08675</name>
</gene>
<evidence type="ECO:0000313" key="2">
    <source>
        <dbReference type="Proteomes" id="UP000034156"/>
    </source>
</evidence>
<dbReference type="AlphaFoldDB" id="A0A0F7KGE7"/>
<accession>A0A0F7KGE7</accession>
<name>A0A0F7KGE7_9PROT</name>
<dbReference type="KEGG" id="nco:AAW31_08675"/>
<sequence length="66" mass="7335">MRQREAIALTRIAFVSDLALNTGPGFSGKAGAWTIKRALLPLFLVGIWYKIFNNITDSYAKVIFST</sequence>
<proteinExistence type="predicted"/>
<evidence type="ECO:0000313" key="1">
    <source>
        <dbReference type="EMBL" id="AKH37869.1"/>
    </source>
</evidence>
<keyword evidence="2" id="KW-1185">Reference proteome</keyword>
<dbReference type="Proteomes" id="UP000034156">
    <property type="component" value="Chromosome"/>
</dbReference>
<protein>
    <submittedName>
        <fullName evidence="1">Uncharacterized protein</fullName>
    </submittedName>
</protein>
<reference evidence="1 2" key="2">
    <citation type="journal article" date="2016" name="Genome Announc.">
        <title>Genome Sequence of Nitrosomonas communis Strain Nm2, a Mesophilic Ammonia-Oxidizing Bacterium Isolated from Mediterranean Soil.</title>
        <authorList>
            <person name="Kozlowski J.A."/>
            <person name="Kits K.D."/>
            <person name="Stein L.Y."/>
        </authorList>
    </citation>
    <scope>NUCLEOTIDE SEQUENCE [LARGE SCALE GENOMIC DNA]</scope>
    <source>
        <strain evidence="1 2">Nm2</strain>
    </source>
</reference>
<dbReference type="PATRIC" id="fig|44574.3.peg.2119"/>